<evidence type="ECO:0000313" key="2">
    <source>
        <dbReference type="EMBL" id="NYT28564.1"/>
    </source>
</evidence>
<feature type="transmembrane region" description="Helical" evidence="1">
    <location>
        <begin position="117"/>
        <end position="135"/>
    </location>
</feature>
<gene>
    <name evidence="2" type="ORF">H0A76_12320</name>
</gene>
<comment type="caution">
    <text evidence="2">The sequence shown here is derived from an EMBL/GenBank/DDBJ whole genome shotgun (WGS) entry which is preliminary data.</text>
</comment>
<feature type="transmembrane region" description="Helical" evidence="1">
    <location>
        <begin position="62"/>
        <end position="81"/>
    </location>
</feature>
<evidence type="ECO:0000313" key="3">
    <source>
        <dbReference type="Proteomes" id="UP000568751"/>
    </source>
</evidence>
<accession>A0A853F3J9</accession>
<dbReference type="EMBL" id="JACCHT010000003">
    <property type="protein sequence ID" value="NYT28564.1"/>
    <property type="molecule type" value="Genomic_DNA"/>
</dbReference>
<keyword evidence="1" id="KW-1133">Transmembrane helix</keyword>
<evidence type="ECO:0000256" key="1">
    <source>
        <dbReference type="SAM" id="Phobius"/>
    </source>
</evidence>
<proteinExistence type="predicted"/>
<name>A0A853F3J9_9GAMM</name>
<reference evidence="2 3" key="1">
    <citation type="submission" date="2020-05" db="EMBL/GenBank/DDBJ databases">
        <title>Horizontal transmission and recombination maintain forever young bacterial symbiont genomes.</title>
        <authorList>
            <person name="Russell S.L."/>
            <person name="Pepper-Tunick E."/>
            <person name="Svedberg J."/>
            <person name="Byrne A."/>
            <person name="Ruelas Castillo J."/>
            <person name="Vollmers C."/>
            <person name="Beinart R.A."/>
            <person name="Corbett-Detig R."/>
        </authorList>
    </citation>
    <scope>NUCLEOTIDE SEQUENCE [LARGE SCALE GENOMIC DNA]</scope>
    <source>
        <strain evidence="2">455</strain>
    </source>
</reference>
<keyword evidence="1" id="KW-0812">Transmembrane</keyword>
<protein>
    <submittedName>
        <fullName evidence="2">Uncharacterized protein</fullName>
    </submittedName>
</protein>
<organism evidence="2 3">
    <name type="scientific">Candidatus Thiodubiliella endoseptemdiera</name>
    <dbReference type="NCBI Taxonomy" id="2738886"/>
    <lineage>
        <taxon>Bacteria</taxon>
        <taxon>Pseudomonadati</taxon>
        <taxon>Pseudomonadota</taxon>
        <taxon>Gammaproteobacteria</taxon>
        <taxon>Candidatus Pseudothioglobaceae</taxon>
        <taxon>Candidatus Thiodubiliella</taxon>
    </lineage>
</organism>
<dbReference type="AlphaFoldDB" id="A0A853F3J9"/>
<dbReference type="Proteomes" id="UP000568751">
    <property type="component" value="Unassembled WGS sequence"/>
</dbReference>
<sequence length="139" mass="15608">MTMILSAITGSGLKMLGHAISKYFEIKRQKELASLSASDRRIQTVQSGEDKADTWTQATRRVLAFMLIGTWCFVIIWHVVVNPEAVYNVPMEKSNSFFSSIFFDTIDKSPVSLSGGSLLWGFMDFVGLICGFYFTKMGR</sequence>
<keyword evidence="1" id="KW-0472">Membrane</keyword>